<keyword evidence="11" id="KW-1185">Reference proteome</keyword>
<dbReference type="GO" id="GO:0003837">
    <property type="term" value="F:beta-ureidopropionase activity"/>
    <property type="evidence" value="ECO:0007669"/>
    <property type="project" value="UniProtKB-EC"/>
</dbReference>
<dbReference type="PANTHER" id="PTHR43674:SF2">
    <property type="entry name" value="BETA-UREIDOPROPIONASE"/>
    <property type="match status" value="1"/>
</dbReference>
<dbReference type="OrthoDB" id="412018at2759"/>
<comment type="pathway">
    <text evidence="1">Amino-acid biosynthesis; beta-alanine biosynthesis.</text>
</comment>
<dbReference type="FunFam" id="3.60.110.10:FF:000008">
    <property type="entry name" value="Beta-alanine synthase"/>
    <property type="match status" value="1"/>
</dbReference>
<keyword evidence="2" id="KW-0378">Hydrolase</keyword>
<evidence type="ECO:0000313" key="11">
    <source>
        <dbReference type="Proteomes" id="UP000324832"/>
    </source>
</evidence>
<evidence type="ECO:0000256" key="6">
    <source>
        <dbReference type="ARBA" id="ARBA00066985"/>
    </source>
</evidence>
<organism evidence="10 11">
    <name type="scientific">Leptidea sinapis</name>
    <dbReference type="NCBI Taxonomy" id="189913"/>
    <lineage>
        <taxon>Eukaryota</taxon>
        <taxon>Metazoa</taxon>
        <taxon>Ecdysozoa</taxon>
        <taxon>Arthropoda</taxon>
        <taxon>Hexapoda</taxon>
        <taxon>Insecta</taxon>
        <taxon>Pterygota</taxon>
        <taxon>Neoptera</taxon>
        <taxon>Endopterygota</taxon>
        <taxon>Lepidoptera</taxon>
        <taxon>Glossata</taxon>
        <taxon>Ditrysia</taxon>
        <taxon>Papilionoidea</taxon>
        <taxon>Pieridae</taxon>
        <taxon>Dismorphiinae</taxon>
        <taxon>Leptidea</taxon>
    </lineage>
</organism>
<evidence type="ECO:0000256" key="2">
    <source>
        <dbReference type="ARBA" id="ARBA00022801"/>
    </source>
</evidence>
<dbReference type="PROSITE" id="PS50263">
    <property type="entry name" value="CN_HYDROLASE"/>
    <property type="match status" value="1"/>
</dbReference>
<dbReference type="Pfam" id="PF00795">
    <property type="entry name" value="CN_hydrolase"/>
    <property type="match status" value="1"/>
</dbReference>
<dbReference type="AlphaFoldDB" id="A0A5E4QLE9"/>
<dbReference type="InterPro" id="IPR003010">
    <property type="entry name" value="C-N_Hydrolase"/>
</dbReference>
<comment type="catalytic activity">
    <reaction evidence="3">
        <text>3-(carbamoylamino)propanoate + H2O + 2 H(+) = beta-alanine + NH4(+) + CO2</text>
        <dbReference type="Rhea" id="RHEA:11184"/>
        <dbReference type="ChEBI" id="CHEBI:11892"/>
        <dbReference type="ChEBI" id="CHEBI:15377"/>
        <dbReference type="ChEBI" id="CHEBI:15378"/>
        <dbReference type="ChEBI" id="CHEBI:16526"/>
        <dbReference type="ChEBI" id="CHEBI:28938"/>
        <dbReference type="ChEBI" id="CHEBI:57966"/>
        <dbReference type="EC" id="3.5.1.6"/>
    </reaction>
</comment>
<reference evidence="10 11" key="1">
    <citation type="submission" date="2017-07" db="EMBL/GenBank/DDBJ databases">
        <authorList>
            <person name="Talla V."/>
            <person name="Backstrom N."/>
        </authorList>
    </citation>
    <scope>NUCLEOTIDE SEQUENCE [LARGE SCALE GENOMIC DNA]</scope>
</reference>
<feature type="domain" description="CN hydrolase" evidence="9">
    <location>
        <begin position="72"/>
        <end position="346"/>
    </location>
</feature>
<accession>A0A5E4QLE9</accession>
<evidence type="ECO:0000256" key="1">
    <source>
        <dbReference type="ARBA" id="ARBA00004668"/>
    </source>
</evidence>
<dbReference type="Proteomes" id="UP000324832">
    <property type="component" value="Unassembled WGS sequence"/>
</dbReference>
<sequence length="394" mass="44905">MDSETKSLESIINNNLTGRDLDEFNRIYYGRTNHHEVQIKDTSLVAAKENDFEIAAYAFPAKKEHTRPPRIVKVGIIQHSIAVPTDRPINEQKNAIFAKVKKIIDVAGQEGVNILCFQELWNMPFAFCTREKQPWCEFAESVEDGATTRFLRELAIKYSMVIVSSILERDEKHADILWNTAVVISDTGNVIGKQRKNHIPRVGDFNESNYYMEGNTGHPVFATRYGKIAVNICFGRHHVLNWMMFGQNGAEIVFNPSATIAAEAGSEYMWNIEARNAAITNCYFTAAINRVGYEEFPNEFTSGDGKPAHKDLGLFYGSSYFCAPDGVRCPGLSRSKDGLLISVMDLNLNRQIRDRRCYYMTQRLDMYVRSLSRVLELEFKPQVVHENDKCKDKE</sequence>
<dbReference type="GO" id="GO:0033396">
    <property type="term" value="P:beta-alanine biosynthetic process via 3-ureidopropionate"/>
    <property type="evidence" value="ECO:0007669"/>
    <property type="project" value="TreeGrafter"/>
</dbReference>
<name>A0A5E4QLE9_9NEOP</name>
<evidence type="ECO:0000313" key="10">
    <source>
        <dbReference type="EMBL" id="VVC98477.1"/>
    </source>
</evidence>
<dbReference type="EC" id="3.5.1.6" evidence="6"/>
<dbReference type="InterPro" id="IPR050345">
    <property type="entry name" value="Aliph_Amidase/BUP"/>
</dbReference>
<evidence type="ECO:0000256" key="7">
    <source>
        <dbReference type="ARBA" id="ARBA00074804"/>
    </source>
</evidence>
<evidence type="ECO:0000256" key="4">
    <source>
        <dbReference type="ARBA" id="ARBA00050552"/>
    </source>
</evidence>
<evidence type="ECO:0000256" key="8">
    <source>
        <dbReference type="ARBA" id="ARBA00075038"/>
    </source>
</evidence>
<comment type="similarity">
    <text evidence="5">Belongs to the carbon-nitrogen hydrolase superfamily. BUP family.</text>
</comment>
<evidence type="ECO:0000256" key="3">
    <source>
        <dbReference type="ARBA" id="ARBA00050540"/>
    </source>
</evidence>
<dbReference type="PANTHER" id="PTHR43674">
    <property type="entry name" value="NITRILASE C965.09-RELATED"/>
    <property type="match status" value="1"/>
</dbReference>
<dbReference type="Gene3D" id="3.60.110.10">
    <property type="entry name" value="Carbon-nitrogen hydrolase"/>
    <property type="match status" value="1"/>
</dbReference>
<evidence type="ECO:0000259" key="9">
    <source>
        <dbReference type="PROSITE" id="PS50263"/>
    </source>
</evidence>
<evidence type="ECO:0000256" key="5">
    <source>
        <dbReference type="ARBA" id="ARBA00061249"/>
    </source>
</evidence>
<dbReference type="SUPFAM" id="SSF56317">
    <property type="entry name" value="Carbon-nitrogen hydrolase"/>
    <property type="match status" value="1"/>
</dbReference>
<comment type="catalytic activity">
    <reaction evidence="4">
        <text>3-(carbamoylamino)-2-methylpropanoate + H2O + 2 H(+) = (R)-3-amino-2-methylpropanoate + NH4(+) + CO2</text>
        <dbReference type="Rhea" id="RHEA:37339"/>
        <dbReference type="ChEBI" id="CHEBI:15377"/>
        <dbReference type="ChEBI" id="CHEBI:15378"/>
        <dbReference type="ChEBI" id="CHEBI:16526"/>
        <dbReference type="ChEBI" id="CHEBI:28938"/>
        <dbReference type="ChEBI" id="CHEBI:57731"/>
        <dbReference type="ChEBI" id="CHEBI:74414"/>
        <dbReference type="EC" id="3.5.1.6"/>
    </reaction>
</comment>
<dbReference type="EMBL" id="FZQP02003579">
    <property type="protein sequence ID" value="VVC98477.1"/>
    <property type="molecule type" value="Genomic_DNA"/>
</dbReference>
<protein>
    <recommendedName>
        <fullName evidence="7">Beta-ureidopropionase</fullName>
        <ecNumber evidence="6">3.5.1.6</ecNumber>
    </recommendedName>
    <alternativeName>
        <fullName evidence="8">N-carbamoyl-beta-alanine amidohydrolase</fullName>
    </alternativeName>
</protein>
<dbReference type="InterPro" id="IPR036526">
    <property type="entry name" value="C-N_Hydrolase_sf"/>
</dbReference>
<gene>
    <name evidence="10" type="ORF">LSINAPIS_LOCUS9555</name>
</gene>
<proteinExistence type="inferred from homology"/>